<dbReference type="Gene3D" id="3.30.9.10">
    <property type="entry name" value="D-Amino Acid Oxidase, subunit A, domain 2"/>
    <property type="match status" value="1"/>
</dbReference>
<dbReference type="GO" id="GO:0071949">
    <property type="term" value="F:FAD binding"/>
    <property type="evidence" value="ECO:0007669"/>
    <property type="project" value="InterPro"/>
</dbReference>
<dbReference type="Pfam" id="PF01494">
    <property type="entry name" value="FAD_binding_3"/>
    <property type="match status" value="1"/>
</dbReference>
<evidence type="ECO:0000256" key="3">
    <source>
        <dbReference type="ARBA" id="ARBA00022827"/>
    </source>
</evidence>
<accession>A0A561PQQ5</accession>
<keyword evidence="3" id="KW-0274">FAD</keyword>
<evidence type="ECO:0000259" key="4">
    <source>
        <dbReference type="Pfam" id="PF01494"/>
    </source>
</evidence>
<dbReference type="EMBL" id="VIWO01000004">
    <property type="protein sequence ID" value="TWF40456.1"/>
    <property type="molecule type" value="Genomic_DNA"/>
</dbReference>
<dbReference type="Proteomes" id="UP000320811">
    <property type="component" value="Unassembled WGS sequence"/>
</dbReference>
<dbReference type="Pfam" id="PF21274">
    <property type="entry name" value="Rng_hyd_C"/>
    <property type="match status" value="1"/>
</dbReference>
<gene>
    <name evidence="5" type="ORF">FHW36_104138</name>
</gene>
<dbReference type="PRINTS" id="PR00420">
    <property type="entry name" value="RNGMNOXGNASE"/>
</dbReference>
<evidence type="ECO:0000256" key="2">
    <source>
        <dbReference type="ARBA" id="ARBA00022630"/>
    </source>
</evidence>
<dbReference type="GO" id="GO:0016709">
    <property type="term" value="F:oxidoreductase activity, acting on paired donors, with incorporation or reduction of molecular oxygen, NAD(P)H as one donor, and incorporation of one atom of oxygen"/>
    <property type="evidence" value="ECO:0007669"/>
    <property type="project" value="UniProtKB-ARBA"/>
</dbReference>
<evidence type="ECO:0000256" key="1">
    <source>
        <dbReference type="ARBA" id="ARBA00001974"/>
    </source>
</evidence>
<comment type="cofactor">
    <cofactor evidence="1">
        <name>FAD</name>
        <dbReference type="ChEBI" id="CHEBI:57692"/>
    </cofactor>
</comment>
<evidence type="ECO:0000313" key="6">
    <source>
        <dbReference type="Proteomes" id="UP000320811"/>
    </source>
</evidence>
<dbReference type="SUPFAM" id="SSF51905">
    <property type="entry name" value="FAD/NAD(P)-binding domain"/>
    <property type="match status" value="1"/>
</dbReference>
<name>A0A561PQQ5_9BACT</name>
<dbReference type="PANTHER" id="PTHR43004:SF19">
    <property type="entry name" value="BINDING MONOOXYGENASE, PUTATIVE (JCVI)-RELATED"/>
    <property type="match status" value="1"/>
</dbReference>
<dbReference type="Gene3D" id="3.50.50.60">
    <property type="entry name" value="FAD/NAD(P)-binding domain"/>
    <property type="match status" value="1"/>
</dbReference>
<protein>
    <submittedName>
        <fullName evidence="5">Putative polyketide hydroxylase</fullName>
    </submittedName>
</protein>
<comment type="caution">
    <text evidence="5">The sequence shown here is derived from an EMBL/GenBank/DDBJ whole genome shotgun (WGS) entry which is preliminary data.</text>
</comment>
<keyword evidence="2" id="KW-0285">Flavoprotein</keyword>
<proteinExistence type="predicted"/>
<sequence length="546" mass="59330">MTTSTQQHVPVLIAGGGVTGLSAALFLLQQGIRPLLVERHRGTSIHPRARGFDIRTMELFRELGLSESLREAGKALGPAWGVLRANTLAEALAPIQPREDGQITYPSQLKGLESLAALSPETGARCTQDLAEPILRAAAEEQGADLRFYTEMISFSQEEDMITAVLLNRETGATTTVTADYLIAADGANSPIRQQLQLPTTGPGILAHFLNIYFEADMAELVRNREFSLCIIDTPGLTGFVSAINNSDRWAYQLRYYPDKGEKATDYTTARLLDLLHAALGMPELPIHIISVLPWEMTVRVTDTMQCGRIFLAGDAAHVMTPYGGKGANTGIQDAQNLAWKMAAVLKGHATPTLLESYTAERQPIGLFNALRSATLADEQGILKDQEIMLRQPAGLLKTSKETAGETQKSMEVTQNVRTLIGIPDYQYPVKVISACPLLPPDKVFYGLPGTRVPHLWLDAARTASTLDLIKGQFTLFVHGDATPWQAALDEHDLFVQVYPLAGDLITQWEATTGTAPGDALLVRPDGFVAWRGNAATPLPLTALLS</sequence>
<dbReference type="AlphaFoldDB" id="A0A561PQQ5"/>
<dbReference type="RefSeq" id="WP_145670455.1">
    <property type="nucleotide sequence ID" value="NZ_VIWO01000004.1"/>
</dbReference>
<organism evidence="5 6">
    <name type="scientific">Chitinophaga polysaccharea</name>
    <dbReference type="NCBI Taxonomy" id="1293035"/>
    <lineage>
        <taxon>Bacteria</taxon>
        <taxon>Pseudomonadati</taxon>
        <taxon>Bacteroidota</taxon>
        <taxon>Chitinophagia</taxon>
        <taxon>Chitinophagales</taxon>
        <taxon>Chitinophagaceae</taxon>
        <taxon>Chitinophaga</taxon>
    </lineage>
</organism>
<evidence type="ECO:0000313" key="5">
    <source>
        <dbReference type="EMBL" id="TWF40456.1"/>
    </source>
</evidence>
<keyword evidence="6" id="KW-1185">Reference proteome</keyword>
<feature type="domain" description="FAD-binding" evidence="4">
    <location>
        <begin position="9"/>
        <end position="366"/>
    </location>
</feature>
<dbReference type="InterPro" id="IPR036188">
    <property type="entry name" value="FAD/NAD-bd_sf"/>
</dbReference>
<reference evidence="5 6" key="1">
    <citation type="submission" date="2019-06" db="EMBL/GenBank/DDBJ databases">
        <title>Sorghum-associated microbial communities from plants grown in Nebraska, USA.</title>
        <authorList>
            <person name="Schachtman D."/>
        </authorList>
    </citation>
    <scope>NUCLEOTIDE SEQUENCE [LARGE SCALE GENOMIC DNA]</scope>
    <source>
        <strain evidence="5 6">1209</strain>
    </source>
</reference>
<dbReference type="Gene3D" id="3.40.30.120">
    <property type="match status" value="1"/>
</dbReference>
<dbReference type="PANTHER" id="PTHR43004">
    <property type="entry name" value="TRK SYSTEM POTASSIUM UPTAKE PROTEIN"/>
    <property type="match status" value="1"/>
</dbReference>
<dbReference type="InterPro" id="IPR050641">
    <property type="entry name" value="RIFMO-like"/>
</dbReference>
<dbReference type="InterPro" id="IPR002938">
    <property type="entry name" value="FAD-bd"/>
</dbReference>
<dbReference type="OrthoDB" id="9766816at2"/>